<evidence type="ECO:0000313" key="2">
    <source>
        <dbReference type="Proteomes" id="UP000092461"/>
    </source>
</evidence>
<dbReference type="EMBL" id="AJWK01014756">
    <property type="status" value="NOT_ANNOTATED_CDS"/>
    <property type="molecule type" value="Genomic_DNA"/>
</dbReference>
<dbReference type="SUPFAM" id="SSF52047">
    <property type="entry name" value="RNI-like"/>
    <property type="match status" value="1"/>
</dbReference>
<organism evidence="1 2">
    <name type="scientific">Lutzomyia longipalpis</name>
    <name type="common">Sand fly</name>
    <dbReference type="NCBI Taxonomy" id="7200"/>
    <lineage>
        <taxon>Eukaryota</taxon>
        <taxon>Metazoa</taxon>
        <taxon>Ecdysozoa</taxon>
        <taxon>Arthropoda</taxon>
        <taxon>Hexapoda</taxon>
        <taxon>Insecta</taxon>
        <taxon>Pterygota</taxon>
        <taxon>Neoptera</taxon>
        <taxon>Endopterygota</taxon>
        <taxon>Diptera</taxon>
        <taxon>Nematocera</taxon>
        <taxon>Psychodoidea</taxon>
        <taxon>Psychodidae</taxon>
        <taxon>Lutzomyia</taxon>
        <taxon>Lutzomyia</taxon>
    </lineage>
</organism>
<dbReference type="InterPro" id="IPR032675">
    <property type="entry name" value="LRR_dom_sf"/>
</dbReference>
<dbReference type="VEuPathDB" id="VectorBase:LLOJ004732"/>
<protein>
    <recommendedName>
        <fullName evidence="3">RNI-like protein</fullName>
    </recommendedName>
</protein>
<proteinExistence type="predicted"/>
<evidence type="ECO:0008006" key="3">
    <source>
        <dbReference type="Google" id="ProtNLM"/>
    </source>
</evidence>
<keyword evidence="2" id="KW-1185">Reference proteome</keyword>
<accession>A0A1B0CJM9</accession>
<dbReference type="Gene3D" id="3.80.10.10">
    <property type="entry name" value="Ribonuclease Inhibitor"/>
    <property type="match status" value="1"/>
</dbReference>
<dbReference type="Proteomes" id="UP000092461">
    <property type="component" value="Unassembled WGS sequence"/>
</dbReference>
<sequence length="223" mass="26108">MLLSSFHQDGPIVRVILHKSHALLTFKDINDARSAIRKNHYLDTLDDLPSLKHLRMDSRIINGILLEKFANCKHLEVLDVIDFHADGNMGEQFANLQYLRVLKINQDMGKYAIIIELIKKCTGLRYIDLSLCYEITTDLLRGILPHLLETLGPEEYLEMRVGYTQLSDQVRRANDDDFIDLHGKIKLDHNVQKTKYSLEDLLLFNEDYYSFYNFDTDDKEWED</sequence>
<reference evidence="1" key="1">
    <citation type="submission" date="2020-05" db="UniProtKB">
        <authorList>
            <consortium name="EnsemblMetazoa"/>
        </authorList>
    </citation>
    <scope>IDENTIFICATION</scope>
    <source>
        <strain evidence="1">Jacobina</strain>
    </source>
</reference>
<dbReference type="AlphaFoldDB" id="A0A1B0CJM9"/>
<dbReference type="EnsemblMetazoa" id="LLOJ004732-RA">
    <property type="protein sequence ID" value="LLOJ004732-PA"/>
    <property type="gene ID" value="LLOJ004732"/>
</dbReference>
<name>A0A1B0CJM9_LUTLO</name>
<dbReference type="VEuPathDB" id="VectorBase:LLONM1_005253"/>
<evidence type="ECO:0000313" key="1">
    <source>
        <dbReference type="EnsemblMetazoa" id="LLOJ004732-PA"/>
    </source>
</evidence>